<dbReference type="AlphaFoldDB" id="W4QCU6"/>
<keyword evidence="1" id="KW-0472">Membrane</keyword>
<evidence type="ECO:0000313" key="2">
    <source>
        <dbReference type="EMBL" id="GAE29860.1"/>
    </source>
</evidence>
<proteinExistence type="predicted"/>
<comment type="caution">
    <text evidence="2">The sequence shown here is derived from an EMBL/GenBank/DDBJ whole genome shotgun (WGS) entry which is preliminary data.</text>
</comment>
<dbReference type="SUPFAM" id="SSF55785">
    <property type="entry name" value="PYP-like sensor domain (PAS domain)"/>
    <property type="match status" value="1"/>
</dbReference>
<gene>
    <name evidence="2" type="ORF">JCM9152_1246</name>
</gene>
<name>W4QCU6_9BACI</name>
<dbReference type="InterPro" id="IPR035965">
    <property type="entry name" value="PAS-like_dom_sf"/>
</dbReference>
<keyword evidence="3" id="KW-1185">Reference proteome</keyword>
<dbReference type="EMBL" id="BAUU01000007">
    <property type="protein sequence ID" value="GAE29860.1"/>
    <property type="molecule type" value="Genomic_DNA"/>
</dbReference>
<evidence type="ECO:0008006" key="4">
    <source>
        <dbReference type="Google" id="ProtNLM"/>
    </source>
</evidence>
<dbReference type="OrthoDB" id="9805474at2"/>
<sequence length="130" mass="15037">MSSSRKSALKLSGTFFIISFLWIYFSDLAVTRVINSTEFIQLFQTIKGILFITITSYILYVITYKDLNQLEGKIHSITKHRQLLSQSERTYRRLNDGNFDTICMINQDGLISSANKQAEEFLQLPKNKKS</sequence>
<keyword evidence="1" id="KW-1133">Transmembrane helix</keyword>
<evidence type="ECO:0000256" key="1">
    <source>
        <dbReference type="SAM" id="Phobius"/>
    </source>
</evidence>
<dbReference type="STRING" id="1236971.JCM9152_1246"/>
<feature type="transmembrane region" description="Helical" evidence="1">
    <location>
        <begin position="45"/>
        <end position="63"/>
    </location>
</feature>
<evidence type="ECO:0000313" key="3">
    <source>
        <dbReference type="Proteomes" id="UP000018895"/>
    </source>
</evidence>
<feature type="transmembrane region" description="Helical" evidence="1">
    <location>
        <begin position="7"/>
        <end position="25"/>
    </location>
</feature>
<dbReference type="RefSeq" id="WP_035341868.1">
    <property type="nucleotide sequence ID" value="NZ_BAUU01000007.1"/>
</dbReference>
<protein>
    <recommendedName>
        <fullName evidence="4">PAS domain-containing protein</fullName>
    </recommendedName>
</protein>
<dbReference type="Proteomes" id="UP000018895">
    <property type="component" value="Unassembled WGS sequence"/>
</dbReference>
<accession>W4QCU6</accession>
<organism evidence="2 3">
    <name type="scientific">Halalkalibacter hemicellulosilyticusJCM 9152</name>
    <dbReference type="NCBI Taxonomy" id="1236971"/>
    <lineage>
        <taxon>Bacteria</taxon>
        <taxon>Bacillati</taxon>
        <taxon>Bacillota</taxon>
        <taxon>Bacilli</taxon>
        <taxon>Bacillales</taxon>
        <taxon>Bacillaceae</taxon>
        <taxon>Halalkalibacter</taxon>
    </lineage>
</organism>
<keyword evidence="1" id="KW-0812">Transmembrane</keyword>
<reference evidence="2" key="1">
    <citation type="journal article" date="2014" name="Genome Announc.">
        <title>Draft Genome Sequences of Three Alkaliphilic Bacillus Strains, Bacillus wakoensis JCM 9140T, Bacillus akibai JCM 9157T, and Bacillus hemicellulosilyticus JCM 9152T.</title>
        <authorList>
            <person name="Yuki M."/>
            <person name="Oshima K."/>
            <person name="Suda W."/>
            <person name="Oshida Y."/>
            <person name="Kitamura K."/>
            <person name="Iida T."/>
            <person name="Hattori M."/>
            <person name="Ohkuma M."/>
        </authorList>
    </citation>
    <scope>NUCLEOTIDE SEQUENCE [LARGE SCALE GENOMIC DNA]</scope>
    <source>
        <strain evidence="2">JCM 9152</strain>
    </source>
</reference>